<dbReference type="NCBIfam" id="NF009202">
    <property type="entry name" value="PRK12550.1"/>
    <property type="match status" value="1"/>
</dbReference>
<evidence type="ECO:0000313" key="2">
    <source>
        <dbReference type="EMBL" id="GAA1492990.1"/>
    </source>
</evidence>
<evidence type="ECO:0000313" key="3">
    <source>
        <dbReference type="Proteomes" id="UP001501742"/>
    </source>
</evidence>
<evidence type="ECO:0000259" key="1">
    <source>
        <dbReference type="Pfam" id="PF08501"/>
    </source>
</evidence>
<dbReference type="Proteomes" id="UP001501742">
    <property type="component" value="Unassembled WGS sequence"/>
</dbReference>
<keyword evidence="3" id="KW-1185">Reference proteome</keyword>
<dbReference type="InterPro" id="IPR013708">
    <property type="entry name" value="Shikimate_DH-bd_N"/>
</dbReference>
<name>A0ABN1ZEA8_9MICO</name>
<dbReference type="Gene3D" id="3.40.50.720">
    <property type="entry name" value="NAD(P)-binding Rossmann-like Domain"/>
    <property type="match status" value="1"/>
</dbReference>
<dbReference type="SUPFAM" id="SSF53223">
    <property type="entry name" value="Aminoacid dehydrogenase-like, N-terminal domain"/>
    <property type="match status" value="1"/>
</dbReference>
<dbReference type="Gene3D" id="3.40.50.10860">
    <property type="entry name" value="Leucine Dehydrogenase, chain A, domain 1"/>
    <property type="match status" value="1"/>
</dbReference>
<dbReference type="SUPFAM" id="SSF51735">
    <property type="entry name" value="NAD(P)-binding Rossmann-fold domains"/>
    <property type="match status" value="1"/>
</dbReference>
<accession>A0ABN1ZEA8</accession>
<proteinExistence type="predicted"/>
<dbReference type="InterPro" id="IPR036291">
    <property type="entry name" value="NAD(P)-bd_dom_sf"/>
</dbReference>
<dbReference type="Pfam" id="PF08501">
    <property type="entry name" value="Shikimate_dh_N"/>
    <property type="match status" value="1"/>
</dbReference>
<dbReference type="CDD" id="cd01065">
    <property type="entry name" value="NAD_bind_Shikimate_DH"/>
    <property type="match status" value="1"/>
</dbReference>
<dbReference type="PANTHER" id="PTHR21089">
    <property type="entry name" value="SHIKIMATE DEHYDROGENASE"/>
    <property type="match status" value="1"/>
</dbReference>
<gene>
    <name evidence="2" type="ORF">GCM10009627_13360</name>
</gene>
<feature type="domain" description="Shikimate dehydrogenase substrate binding N-terminal" evidence="1">
    <location>
        <begin position="33"/>
        <end position="100"/>
    </location>
</feature>
<protein>
    <submittedName>
        <fullName evidence="2">Shikimate 5-dehydrogenase</fullName>
    </submittedName>
</protein>
<dbReference type="EMBL" id="BAAAJX010000005">
    <property type="protein sequence ID" value="GAA1492990.1"/>
    <property type="molecule type" value="Genomic_DNA"/>
</dbReference>
<organism evidence="2 3">
    <name type="scientific">Curtobacterium herbarum</name>
    <dbReference type="NCBI Taxonomy" id="150122"/>
    <lineage>
        <taxon>Bacteria</taxon>
        <taxon>Bacillati</taxon>
        <taxon>Actinomycetota</taxon>
        <taxon>Actinomycetes</taxon>
        <taxon>Micrococcales</taxon>
        <taxon>Microbacteriaceae</taxon>
        <taxon>Curtobacterium</taxon>
    </lineage>
</organism>
<reference evidence="2 3" key="1">
    <citation type="journal article" date="2019" name="Int. J. Syst. Evol. Microbiol.">
        <title>The Global Catalogue of Microorganisms (GCM) 10K type strain sequencing project: providing services to taxonomists for standard genome sequencing and annotation.</title>
        <authorList>
            <consortium name="The Broad Institute Genomics Platform"/>
            <consortium name="The Broad Institute Genome Sequencing Center for Infectious Disease"/>
            <person name="Wu L."/>
            <person name="Ma J."/>
        </authorList>
    </citation>
    <scope>NUCLEOTIDE SEQUENCE [LARGE SCALE GENOMIC DNA]</scope>
    <source>
        <strain evidence="2 3">JCM 12140</strain>
    </source>
</reference>
<dbReference type="PANTHER" id="PTHR21089:SF9">
    <property type="entry name" value="SHIKIMATE DEHYDROGENASE-LIKE PROTEIN HI_0607"/>
    <property type="match status" value="1"/>
</dbReference>
<comment type="caution">
    <text evidence="2">The sequence shown here is derived from an EMBL/GenBank/DDBJ whole genome shotgun (WGS) entry which is preliminary data.</text>
</comment>
<dbReference type="InterPro" id="IPR046346">
    <property type="entry name" value="Aminoacid_DH-like_N_sf"/>
</dbReference>
<dbReference type="InterPro" id="IPR022893">
    <property type="entry name" value="Shikimate_DH_fam"/>
</dbReference>
<sequence>MLSWDTDGMPILHKDMQLCISLAARPSNIGTRFHNFLYDELGLDYVYKAFTTTDLPGAVAGIRALGIRGCSVSMPFKEDVIPLVDELEESAAAIRSVNTIVNDAGVLTASNTDYEAVAALLDSHGVDREARVLLRGSGGMAKAVTAAFRGAGFRHLTVVARNEATGSALADQYGYAWVGAEEQAGDADVLVNVTPLGMRGDQEAALSFAPDRITAAGTVFDVVAFPSETPLVHAGRDAGAHVITGAEVIALQAARQFERYTGVALTADQVARASAFSREA</sequence>